<feature type="non-terminal residue" evidence="1">
    <location>
        <position position="120"/>
    </location>
</feature>
<gene>
    <name evidence="1" type="ORF">GMARGA_LOCUS22905</name>
</gene>
<proteinExistence type="predicted"/>
<keyword evidence="2" id="KW-1185">Reference proteome</keyword>
<comment type="caution">
    <text evidence="1">The sequence shown here is derived from an EMBL/GenBank/DDBJ whole genome shotgun (WGS) entry which is preliminary data.</text>
</comment>
<dbReference type="Gene3D" id="1.10.10.60">
    <property type="entry name" value="Homeodomain-like"/>
    <property type="match status" value="1"/>
</dbReference>
<reference evidence="1 2" key="1">
    <citation type="submission" date="2021-06" db="EMBL/GenBank/DDBJ databases">
        <authorList>
            <person name="Kallberg Y."/>
            <person name="Tangrot J."/>
            <person name="Rosling A."/>
        </authorList>
    </citation>
    <scope>NUCLEOTIDE SEQUENCE [LARGE SCALE GENOMIC DNA]</scope>
    <source>
        <strain evidence="1 2">120-4 pot B 10/14</strain>
    </source>
</reference>
<dbReference type="EMBL" id="CAJVQB010022639">
    <property type="protein sequence ID" value="CAG8800075.1"/>
    <property type="molecule type" value="Genomic_DNA"/>
</dbReference>
<sequence length="120" mass="13780">MVEEKYKAVELAHHTTNTFAAKTYSLDLTMPGRWEAQLYKWIMELHKDGFAVNYSSIKIKMAKIIKLSLGLAQEDAKKSAINNFKLSQHWLTNTHPPPASVVVWFQDKGWIDESGMDQQI</sequence>
<name>A0ABN7VUQ2_GIGMA</name>
<organism evidence="1 2">
    <name type="scientific">Gigaspora margarita</name>
    <dbReference type="NCBI Taxonomy" id="4874"/>
    <lineage>
        <taxon>Eukaryota</taxon>
        <taxon>Fungi</taxon>
        <taxon>Fungi incertae sedis</taxon>
        <taxon>Mucoromycota</taxon>
        <taxon>Glomeromycotina</taxon>
        <taxon>Glomeromycetes</taxon>
        <taxon>Diversisporales</taxon>
        <taxon>Gigasporaceae</taxon>
        <taxon>Gigaspora</taxon>
    </lineage>
</organism>
<accession>A0ABN7VUQ2</accession>
<dbReference type="Proteomes" id="UP000789901">
    <property type="component" value="Unassembled WGS sequence"/>
</dbReference>
<protein>
    <submittedName>
        <fullName evidence="1">34970_t:CDS:1</fullName>
    </submittedName>
</protein>
<evidence type="ECO:0000313" key="2">
    <source>
        <dbReference type="Proteomes" id="UP000789901"/>
    </source>
</evidence>
<evidence type="ECO:0000313" key="1">
    <source>
        <dbReference type="EMBL" id="CAG8800075.1"/>
    </source>
</evidence>